<evidence type="ECO:0000259" key="5">
    <source>
        <dbReference type="PROSITE" id="PS51078"/>
    </source>
</evidence>
<evidence type="ECO:0000313" key="6">
    <source>
        <dbReference type="EMBL" id="WFE91540.1"/>
    </source>
</evidence>
<dbReference type="SUPFAM" id="SSF46785">
    <property type="entry name" value="Winged helix' DNA-binding domain"/>
    <property type="match status" value="1"/>
</dbReference>
<keyword evidence="2" id="KW-0238">DNA-binding</keyword>
<dbReference type="SMART" id="SM00346">
    <property type="entry name" value="HTH_ICLR"/>
    <property type="match status" value="1"/>
</dbReference>
<keyword evidence="7" id="KW-1185">Reference proteome</keyword>
<proteinExistence type="predicted"/>
<organism evidence="6 7">
    <name type="scientific">Roseibium porphyridii</name>
    <dbReference type="NCBI Taxonomy" id="2866279"/>
    <lineage>
        <taxon>Bacteria</taxon>
        <taxon>Pseudomonadati</taxon>
        <taxon>Pseudomonadota</taxon>
        <taxon>Alphaproteobacteria</taxon>
        <taxon>Hyphomicrobiales</taxon>
        <taxon>Stappiaceae</taxon>
        <taxon>Roseibium</taxon>
    </lineage>
</organism>
<evidence type="ECO:0000256" key="2">
    <source>
        <dbReference type="ARBA" id="ARBA00023125"/>
    </source>
</evidence>
<gene>
    <name evidence="6" type="ORF">K1718_09330</name>
</gene>
<dbReference type="PANTHER" id="PTHR30136:SF39">
    <property type="entry name" value="TRANSCRIPTIONAL REGULATORY PROTEIN"/>
    <property type="match status" value="1"/>
</dbReference>
<dbReference type="InterPro" id="IPR029016">
    <property type="entry name" value="GAF-like_dom_sf"/>
</dbReference>
<dbReference type="InterPro" id="IPR050707">
    <property type="entry name" value="HTH_MetabolicPath_Reg"/>
</dbReference>
<dbReference type="PANTHER" id="PTHR30136">
    <property type="entry name" value="HELIX-TURN-HELIX TRANSCRIPTIONAL REGULATOR, ICLR FAMILY"/>
    <property type="match status" value="1"/>
</dbReference>
<keyword evidence="1" id="KW-0805">Transcription regulation</keyword>
<dbReference type="Gene3D" id="1.10.10.10">
    <property type="entry name" value="Winged helix-like DNA-binding domain superfamily/Winged helix DNA-binding domain"/>
    <property type="match status" value="1"/>
</dbReference>
<evidence type="ECO:0000259" key="4">
    <source>
        <dbReference type="PROSITE" id="PS51077"/>
    </source>
</evidence>
<dbReference type="PROSITE" id="PS51077">
    <property type="entry name" value="HTH_ICLR"/>
    <property type="match status" value="1"/>
</dbReference>
<dbReference type="SUPFAM" id="SSF55781">
    <property type="entry name" value="GAF domain-like"/>
    <property type="match status" value="1"/>
</dbReference>
<dbReference type="Proteomes" id="UP001209803">
    <property type="component" value="Chromosome"/>
</dbReference>
<evidence type="ECO:0000256" key="1">
    <source>
        <dbReference type="ARBA" id="ARBA00023015"/>
    </source>
</evidence>
<sequence>MLQVEPDCVSPDRTAMTANRTESVERALSILSAFSTQKPIMTLAEIAEETGLHKSTILRLTNSMRIYGFIQRDENGSFSVGPSVWRLGLIFRRDFTRREHVAPSLKILAEATGETASFYVRAGNERVCLYRENSPNLLRFHVEEGMRLRLSTGASGLVLRRYSGEDVGDLSLFNENGTVSAVGQTNPNISSISTPVFTGTSELAGALTVSGLATRFDEEARAKAIPLLESLAKSLTAN</sequence>
<dbReference type="Gene3D" id="3.30.450.40">
    <property type="match status" value="2"/>
</dbReference>
<reference evidence="6 7" key="1">
    <citation type="submission" date="2023-03" db="EMBL/GenBank/DDBJ databases">
        <title>Roseibium porphyridii sp. nov. and Roseibium rhodosorbium sp. nov. isolated from marine algae, Porphyridium cruentum and Rhodosorus marinus, respectively.</title>
        <authorList>
            <person name="Lee M.W."/>
            <person name="Choi B.J."/>
            <person name="Lee J.K."/>
            <person name="Choi D.G."/>
            <person name="Baek J.H."/>
            <person name="Bayburt H."/>
            <person name="Kim J.M."/>
            <person name="Han D.M."/>
            <person name="Kim K.H."/>
            <person name="Jeon C.O."/>
        </authorList>
    </citation>
    <scope>NUCLEOTIDE SEQUENCE [LARGE SCALE GENOMIC DNA]</scope>
    <source>
        <strain evidence="6 7">KMA01</strain>
    </source>
</reference>
<feature type="domain" description="HTH iclR-type" evidence="4">
    <location>
        <begin position="21"/>
        <end position="82"/>
    </location>
</feature>
<dbReference type="InterPro" id="IPR036390">
    <property type="entry name" value="WH_DNA-bd_sf"/>
</dbReference>
<evidence type="ECO:0000313" key="7">
    <source>
        <dbReference type="Proteomes" id="UP001209803"/>
    </source>
</evidence>
<dbReference type="InterPro" id="IPR014757">
    <property type="entry name" value="Tscrpt_reg_IclR_C"/>
</dbReference>
<protein>
    <submittedName>
        <fullName evidence="6">IclR family transcriptional regulator</fullName>
    </submittedName>
</protein>
<dbReference type="Pfam" id="PF09339">
    <property type="entry name" value="HTH_IclR"/>
    <property type="match status" value="1"/>
</dbReference>
<evidence type="ECO:0000256" key="3">
    <source>
        <dbReference type="ARBA" id="ARBA00023163"/>
    </source>
</evidence>
<accession>A0ABY8F7R2</accession>
<dbReference type="InterPro" id="IPR005471">
    <property type="entry name" value="Tscrpt_reg_IclR_N"/>
</dbReference>
<keyword evidence="3" id="KW-0804">Transcription</keyword>
<dbReference type="RefSeq" id="WP_152500665.1">
    <property type="nucleotide sequence ID" value="NZ_CP120863.1"/>
</dbReference>
<name>A0ABY8F7R2_9HYPH</name>
<dbReference type="EMBL" id="CP120863">
    <property type="protein sequence ID" value="WFE91540.1"/>
    <property type="molecule type" value="Genomic_DNA"/>
</dbReference>
<feature type="domain" description="IclR-ED" evidence="5">
    <location>
        <begin position="83"/>
        <end position="238"/>
    </location>
</feature>
<dbReference type="PROSITE" id="PS51078">
    <property type="entry name" value="ICLR_ED"/>
    <property type="match status" value="1"/>
</dbReference>
<dbReference type="InterPro" id="IPR036388">
    <property type="entry name" value="WH-like_DNA-bd_sf"/>
</dbReference>